<dbReference type="PANTHER" id="PTHR43299:SF1">
    <property type="entry name" value="UPF0718 PROTEIN YRAQ"/>
    <property type="match status" value="1"/>
</dbReference>
<dbReference type="STRING" id="1499967.U27_03792"/>
<dbReference type="HOGENOM" id="CLU_741160_0_0_0"/>
<organism evidence="8">
    <name type="scientific">Vecturithrix granuli</name>
    <dbReference type="NCBI Taxonomy" id="1499967"/>
    <lineage>
        <taxon>Bacteria</taxon>
        <taxon>Candidatus Moduliflexota</taxon>
        <taxon>Candidatus Vecturitrichia</taxon>
        <taxon>Candidatus Vecturitrichales</taxon>
        <taxon>Candidatus Vecturitrichaceae</taxon>
        <taxon>Candidatus Vecturithrix</taxon>
    </lineage>
</organism>
<evidence type="ECO:0000313" key="8">
    <source>
        <dbReference type="EMBL" id="GAK56828.1"/>
    </source>
</evidence>
<dbReference type="InterPro" id="IPR005524">
    <property type="entry name" value="DUF318"/>
</dbReference>
<evidence type="ECO:0000256" key="1">
    <source>
        <dbReference type="ARBA" id="ARBA00004651"/>
    </source>
</evidence>
<evidence type="ECO:0000256" key="3">
    <source>
        <dbReference type="ARBA" id="ARBA00022475"/>
    </source>
</evidence>
<dbReference type="EMBL" id="DF820465">
    <property type="protein sequence ID" value="GAK56828.1"/>
    <property type="molecule type" value="Genomic_DNA"/>
</dbReference>
<dbReference type="Pfam" id="PF03773">
    <property type="entry name" value="ArsP_1"/>
    <property type="match status" value="1"/>
</dbReference>
<feature type="transmembrane region" description="Helical" evidence="7">
    <location>
        <begin position="94"/>
        <end position="114"/>
    </location>
</feature>
<keyword evidence="5 7" id="KW-1133">Transmembrane helix</keyword>
<dbReference type="Proteomes" id="UP000030661">
    <property type="component" value="Unassembled WGS sequence"/>
</dbReference>
<dbReference type="PANTHER" id="PTHR43299">
    <property type="entry name" value="UPF0718 PROTEIN YRAQ"/>
    <property type="match status" value="1"/>
</dbReference>
<feature type="transmembrane region" description="Helical" evidence="7">
    <location>
        <begin position="277"/>
        <end position="299"/>
    </location>
</feature>
<name>A0A081BWX3_VECG1</name>
<evidence type="ECO:0000256" key="6">
    <source>
        <dbReference type="ARBA" id="ARBA00023136"/>
    </source>
</evidence>
<keyword evidence="6 7" id="KW-0472">Membrane</keyword>
<feature type="transmembrane region" description="Helical" evidence="7">
    <location>
        <begin position="351"/>
        <end position="370"/>
    </location>
</feature>
<evidence type="ECO:0000313" key="9">
    <source>
        <dbReference type="Proteomes" id="UP000030661"/>
    </source>
</evidence>
<evidence type="ECO:0000256" key="5">
    <source>
        <dbReference type="ARBA" id="ARBA00022989"/>
    </source>
</evidence>
<feature type="transmembrane region" description="Helical" evidence="7">
    <location>
        <begin position="34"/>
        <end position="52"/>
    </location>
</feature>
<dbReference type="eggNOG" id="COG0701">
    <property type="taxonomic scope" value="Bacteria"/>
</dbReference>
<sequence>MSLDGCLIKKTVFRQRHQQDHPYAITMNKTIKTALPWMLLLLGLVTMFYPRFTGKPLFPVFNYDNPATKDVNELMTYPFWQVPFVYLWSYVTRAWGPLILAFVLGGVIAAFVPHAQMKKYMSSKSFSSYVIAGVLAPFLTVCSCAMIPIFGGILISGAGIGPAITFLLMAPAANVMALIFTGSIISVKIMLFRLVFSLIGAMIIGYLISLTNWGREQEAKYAAAQAVTVEEQRLSFSDRSWKAMKEAWILTKLVLPYLGAGVFVISFVERYLPTELVIAYLTGTLGVVLGAVIGVPTYTPTLVEVFLVKALIMKGMAPAAALAFLIGAPMASIPSMLGVSRIIGWKCVINYAVLAVLVAMSAGLAYQWFIGTL</sequence>
<dbReference type="AlphaFoldDB" id="A0A081BWX3"/>
<accession>A0A081BWX3</accession>
<keyword evidence="9" id="KW-1185">Reference proteome</keyword>
<reference evidence="8" key="1">
    <citation type="journal article" date="2015" name="PeerJ">
        <title>First genomic representation of candidate bacterial phylum KSB3 points to enhanced environmental sensing as a trigger of wastewater bulking.</title>
        <authorList>
            <person name="Sekiguchi Y."/>
            <person name="Ohashi A."/>
            <person name="Parks D.H."/>
            <person name="Yamauchi T."/>
            <person name="Tyson G.W."/>
            <person name="Hugenholtz P."/>
        </authorList>
    </citation>
    <scope>NUCLEOTIDE SEQUENCE [LARGE SCALE GENOMIC DNA]</scope>
</reference>
<proteinExistence type="inferred from homology"/>
<feature type="transmembrane region" description="Helical" evidence="7">
    <location>
        <begin position="126"/>
        <end position="154"/>
    </location>
</feature>
<feature type="transmembrane region" description="Helical" evidence="7">
    <location>
        <begin position="160"/>
        <end position="179"/>
    </location>
</feature>
<feature type="transmembrane region" description="Helical" evidence="7">
    <location>
        <begin position="191"/>
        <end position="208"/>
    </location>
</feature>
<dbReference type="GO" id="GO:0005886">
    <property type="term" value="C:plasma membrane"/>
    <property type="evidence" value="ECO:0007669"/>
    <property type="project" value="UniProtKB-SubCell"/>
</dbReference>
<keyword evidence="3" id="KW-1003">Cell membrane</keyword>
<evidence type="ECO:0000256" key="4">
    <source>
        <dbReference type="ARBA" id="ARBA00022692"/>
    </source>
</evidence>
<evidence type="ECO:0000256" key="7">
    <source>
        <dbReference type="SAM" id="Phobius"/>
    </source>
</evidence>
<feature type="transmembrane region" description="Helical" evidence="7">
    <location>
        <begin position="319"/>
        <end position="339"/>
    </location>
</feature>
<keyword evidence="4 7" id="KW-0812">Transmembrane</keyword>
<comment type="similarity">
    <text evidence="2">Belongs to the UPF0718 family.</text>
</comment>
<evidence type="ECO:0000256" key="2">
    <source>
        <dbReference type="ARBA" id="ARBA00006386"/>
    </source>
</evidence>
<comment type="subcellular location">
    <subcellularLocation>
        <location evidence="1">Cell membrane</location>
        <topology evidence="1">Multi-pass membrane protein</topology>
    </subcellularLocation>
</comment>
<protein>
    <submittedName>
        <fullName evidence="8">Permease</fullName>
    </submittedName>
</protein>
<feature type="transmembrane region" description="Helical" evidence="7">
    <location>
        <begin position="247"/>
        <end position="268"/>
    </location>
</feature>
<gene>
    <name evidence="8" type="ORF">U27_03792</name>
</gene>